<reference evidence="2" key="1">
    <citation type="submission" date="2021-03" db="EMBL/GenBank/DDBJ databases">
        <authorList>
            <person name="Li Z."/>
            <person name="Yang C."/>
        </authorList>
    </citation>
    <scope>NUCLEOTIDE SEQUENCE</scope>
    <source>
        <strain evidence="2">Dzin_1.0</strain>
        <tissue evidence="2">Leaf</tissue>
    </source>
</reference>
<keyword evidence="3" id="KW-1185">Reference proteome</keyword>
<feature type="compositionally biased region" description="Basic residues" evidence="1">
    <location>
        <begin position="160"/>
        <end position="169"/>
    </location>
</feature>
<dbReference type="CDD" id="cd00303">
    <property type="entry name" value="retropepsin_like"/>
    <property type="match status" value="1"/>
</dbReference>
<proteinExistence type="predicted"/>
<dbReference type="PANTHER" id="PTHR33067:SF35">
    <property type="entry name" value="ASPARTIC PEPTIDASE DDI1-TYPE DOMAIN-CONTAINING PROTEIN"/>
    <property type="match status" value="1"/>
</dbReference>
<dbReference type="Proteomes" id="UP001085076">
    <property type="component" value="Miscellaneous, Linkage group lg04"/>
</dbReference>
<dbReference type="Pfam" id="PF13650">
    <property type="entry name" value="Asp_protease_2"/>
    <property type="match status" value="1"/>
</dbReference>
<gene>
    <name evidence="2" type="ORF">J5N97_017489</name>
</gene>
<dbReference type="SUPFAM" id="SSF50630">
    <property type="entry name" value="Acid proteases"/>
    <property type="match status" value="1"/>
</dbReference>
<sequence length="169" mass="18324">MIIPCVIGDGIEENALADSGASNNVMPYKLFMKLGLGEPKATKMTLQLSNHSGKRPQGVAENILVSVDKFVFPTNFILLDVDDDVEVSIILGRPFLATAIALHDHHEGMMSLRVGDSEDYIHEIFLIDPLRENLGELDGDPLIVEGDSATAGEKGTPRKIERKKGKASA</sequence>
<dbReference type="Gene3D" id="2.40.70.10">
    <property type="entry name" value="Acid Proteases"/>
    <property type="match status" value="1"/>
</dbReference>
<feature type="region of interest" description="Disordered" evidence="1">
    <location>
        <begin position="145"/>
        <end position="169"/>
    </location>
</feature>
<organism evidence="2 3">
    <name type="scientific">Dioscorea zingiberensis</name>
    <dbReference type="NCBI Taxonomy" id="325984"/>
    <lineage>
        <taxon>Eukaryota</taxon>
        <taxon>Viridiplantae</taxon>
        <taxon>Streptophyta</taxon>
        <taxon>Embryophyta</taxon>
        <taxon>Tracheophyta</taxon>
        <taxon>Spermatophyta</taxon>
        <taxon>Magnoliopsida</taxon>
        <taxon>Liliopsida</taxon>
        <taxon>Dioscoreales</taxon>
        <taxon>Dioscoreaceae</taxon>
        <taxon>Dioscorea</taxon>
    </lineage>
</organism>
<name>A0A9D5CM47_9LILI</name>
<reference evidence="2" key="2">
    <citation type="journal article" date="2022" name="Hortic Res">
        <title>The genome of Dioscorea zingiberensis sheds light on the biosynthesis, origin and evolution of the medicinally important diosgenin saponins.</title>
        <authorList>
            <person name="Li Y."/>
            <person name="Tan C."/>
            <person name="Li Z."/>
            <person name="Guo J."/>
            <person name="Li S."/>
            <person name="Chen X."/>
            <person name="Wang C."/>
            <person name="Dai X."/>
            <person name="Yang H."/>
            <person name="Song W."/>
            <person name="Hou L."/>
            <person name="Xu J."/>
            <person name="Tong Z."/>
            <person name="Xu A."/>
            <person name="Yuan X."/>
            <person name="Wang W."/>
            <person name="Yang Q."/>
            <person name="Chen L."/>
            <person name="Sun Z."/>
            <person name="Wang K."/>
            <person name="Pan B."/>
            <person name="Chen J."/>
            <person name="Bao Y."/>
            <person name="Liu F."/>
            <person name="Qi X."/>
            <person name="Gang D.R."/>
            <person name="Wen J."/>
            <person name="Li J."/>
        </authorList>
    </citation>
    <scope>NUCLEOTIDE SEQUENCE</scope>
    <source>
        <strain evidence="2">Dzin_1.0</strain>
    </source>
</reference>
<dbReference type="EMBL" id="JAGGNH010000004">
    <property type="protein sequence ID" value="KAJ0975524.1"/>
    <property type="molecule type" value="Genomic_DNA"/>
</dbReference>
<dbReference type="PANTHER" id="PTHR33067">
    <property type="entry name" value="RNA-DIRECTED DNA POLYMERASE-RELATED"/>
    <property type="match status" value="1"/>
</dbReference>
<comment type="caution">
    <text evidence="2">The sequence shown here is derived from an EMBL/GenBank/DDBJ whole genome shotgun (WGS) entry which is preliminary data.</text>
</comment>
<evidence type="ECO:0000313" key="3">
    <source>
        <dbReference type="Proteomes" id="UP001085076"/>
    </source>
</evidence>
<accession>A0A9D5CM47</accession>
<dbReference type="AlphaFoldDB" id="A0A9D5CM47"/>
<dbReference type="InterPro" id="IPR021109">
    <property type="entry name" value="Peptidase_aspartic_dom_sf"/>
</dbReference>
<evidence type="ECO:0000313" key="2">
    <source>
        <dbReference type="EMBL" id="KAJ0975524.1"/>
    </source>
</evidence>
<dbReference type="OrthoDB" id="674712at2759"/>
<evidence type="ECO:0000256" key="1">
    <source>
        <dbReference type="SAM" id="MobiDB-lite"/>
    </source>
</evidence>
<protein>
    <submittedName>
        <fullName evidence="2">Uncharacterized protein</fullName>
    </submittedName>
</protein>